<dbReference type="Proteomes" id="UP000289738">
    <property type="component" value="Chromosome A02"/>
</dbReference>
<dbReference type="EMBL" id="SDMP01000002">
    <property type="protein sequence ID" value="RYR71766.1"/>
    <property type="molecule type" value="Genomic_DNA"/>
</dbReference>
<dbReference type="AlphaFoldDB" id="A0A445E8B8"/>
<gene>
    <name evidence="1" type="ORF">Ahy_A02g005987</name>
</gene>
<proteinExistence type="predicted"/>
<evidence type="ECO:0000313" key="2">
    <source>
        <dbReference type="Proteomes" id="UP000289738"/>
    </source>
</evidence>
<comment type="caution">
    <text evidence="1">The sequence shown here is derived from an EMBL/GenBank/DDBJ whole genome shotgun (WGS) entry which is preliminary data.</text>
</comment>
<protein>
    <submittedName>
        <fullName evidence="1">Uncharacterized protein</fullName>
    </submittedName>
</protein>
<organism evidence="1 2">
    <name type="scientific">Arachis hypogaea</name>
    <name type="common">Peanut</name>
    <dbReference type="NCBI Taxonomy" id="3818"/>
    <lineage>
        <taxon>Eukaryota</taxon>
        <taxon>Viridiplantae</taxon>
        <taxon>Streptophyta</taxon>
        <taxon>Embryophyta</taxon>
        <taxon>Tracheophyta</taxon>
        <taxon>Spermatophyta</taxon>
        <taxon>Magnoliopsida</taxon>
        <taxon>eudicotyledons</taxon>
        <taxon>Gunneridae</taxon>
        <taxon>Pentapetalae</taxon>
        <taxon>rosids</taxon>
        <taxon>fabids</taxon>
        <taxon>Fabales</taxon>
        <taxon>Fabaceae</taxon>
        <taxon>Papilionoideae</taxon>
        <taxon>50 kb inversion clade</taxon>
        <taxon>dalbergioids sensu lato</taxon>
        <taxon>Dalbergieae</taxon>
        <taxon>Pterocarpus clade</taxon>
        <taxon>Arachis</taxon>
    </lineage>
</organism>
<keyword evidence="2" id="KW-1185">Reference proteome</keyword>
<reference evidence="1 2" key="1">
    <citation type="submission" date="2019-01" db="EMBL/GenBank/DDBJ databases">
        <title>Sequencing of cultivated peanut Arachis hypogaea provides insights into genome evolution and oil improvement.</title>
        <authorList>
            <person name="Chen X."/>
        </authorList>
    </citation>
    <scope>NUCLEOTIDE SEQUENCE [LARGE SCALE GENOMIC DNA]</scope>
    <source>
        <strain evidence="2">cv. Fuhuasheng</strain>
        <tissue evidence="1">Leaves</tissue>
    </source>
</reference>
<evidence type="ECO:0000313" key="1">
    <source>
        <dbReference type="EMBL" id="RYR71766.1"/>
    </source>
</evidence>
<accession>A0A445E8B8</accession>
<sequence length="212" mass="24405">MYKKLSLPHGQSDIQLVIATTQLQEKNSTNRVIYSRTKWSMHEGVTLLLANLILFPSILDEETLEELPTPTIVHERSLLDLTNSLSSLLYSFSGIFRCFFLSLRKSEPLVHIQETIIITRTIRHLTHNHNDLIARAELYQLSYILPSHLDHPRLELETSLVKANLILFPRIPDKKTLEVPPTPTIVHVRSLLNLTNYVSYRLYVIDSLSLSQ</sequence>
<name>A0A445E8B8_ARAHY</name>